<organism evidence="2 3">
    <name type="scientific">Phytohabitans suffuscus</name>
    <dbReference type="NCBI Taxonomy" id="624315"/>
    <lineage>
        <taxon>Bacteria</taxon>
        <taxon>Bacillati</taxon>
        <taxon>Actinomycetota</taxon>
        <taxon>Actinomycetes</taxon>
        <taxon>Micromonosporales</taxon>
        <taxon>Micromonosporaceae</taxon>
    </lineage>
</organism>
<name>A0A6F8YD98_9ACTN</name>
<reference evidence="2 3" key="2">
    <citation type="submission" date="2020-03" db="EMBL/GenBank/DDBJ databases">
        <authorList>
            <person name="Ichikawa N."/>
            <person name="Kimura A."/>
            <person name="Kitahashi Y."/>
            <person name="Uohara A."/>
        </authorList>
    </citation>
    <scope>NUCLEOTIDE SEQUENCE [LARGE SCALE GENOMIC DNA]</scope>
    <source>
        <strain evidence="2 3">NBRC 105367</strain>
    </source>
</reference>
<dbReference type="Pfam" id="PF13280">
    <property type="entry name" value="WYL"/>
    <property type="match status" value="2"/>
</dbReference>
<feature type="domain" description="WYL" evidence="1">
    <location>
        <begin position="68"/>
        <end position="112"/>
    </location>
</feature>
<keyword evidence="3" id="KW-1185">Reference proteome</keyword>
<dbReference type="PROSITE" id="PS52050">
    <property type="entry name" value="WYL"/>
    <property type="match status" value="1"/>
</dbReference>
<dbReference type="AlphaFoldDB" id="A0A6F8YD98"/>
<dbReference type="RefSeq" id="WP_173155092.1">
    <property type="nucleotide sequence ID" value="NZ_AP022871.1"/>
</dbReference>
<feature type="domain" description="WYL" evidence="1">
    <location>
        <begin position="125"/>
        <end position="151"/>
    </location>
</feature>
<proteinExistence type="predicted"/>
<dbReference type="KEGG" id="psuu:Psuf_013890"/>
<reference evidence="2 3" key="1">
    <citation type="submission" date="2020-03" db="EMBL/GenBank/DDBJ databases">
        <title>Whole genome shotgun sequence of Phytohabitans suffuscus NBRC 105367.</title>
        <authorList>
            <person name="Komaki H."/>
            <person name="Tamura T."/>
        </authorList>
    </citation>
    <scope>NUCLEOTIDE SEQUENCE [LARGE SCALE GENOMIC DNA]</scope>
    <source>
        <strain evidence="2 3">NBRC 105367</strain>
    </source>
</reference>
<dbReference type="InterPro" id="IPR026881">
    <property type="entry name" value="WYL_dom"/>
</dbReference>
<accession>A0A6F8YD98</accession>
<dbReference type="Proteomes" id="UP000503011">
    <property type="component" value="Chromosome"/>
</dbReference>
<dbReference type="InterPro" id="IPR051534">
    <property type="entry name" value="CBASS_pafABC_assoc_protein"/>
</dbReference>
<evidence type="ECO:0000313" key="3">
    <source>
        <dbReference type="Proteomes" id="UP000503011"/>
    </source>
</evidence>
<evidence type="ECO:0000259" key="1">
    <source>
        <dbReference type="Pfam" id="PF13280"/>
    </source>
</evidence>
<dbReference type="PANTHER" id="PTHR34580">
    <property type="match status" value="1"/>
</dbReference>
<gene>
    <name evidence="2" type="ORF">Psuf_013890</name>
</gene>
<sequence length="174" mass="18717">MTRCTLEVSPSEAVAVAMALYGLAGTPLHADAAAVLRKLVPVMPDADLLTARELAELASRGPTPVVPRVVADALHDRTVLRIDYVDRHGVPSTRCVEPLGYVSSGVWWSLAGPARRPPDPGEAGHGHWYLVAWCRLRDAVRAFRTDRIESLSATGEPAPPRRLAAADLDIASWA</sequence>
<dbReference type="EMBL" id="AP022871">
    <property type="protein sequence ID" value="BCB84076.1"/>
    <property type="molecule type" value="Genomic_DNA"/>
</dbReference>
<evidence type="ECO:0000313" key="2">
    <source>
        <dbReference type="EMBL" id="BCB84076.1"/>
    </source>
</evidence>
<protein>
    <recommendedName>
        <fullName evidence="1">WYL domain-containing protein</fullName>
    </recommendedName>
</protein>
<dbReference type="PANTHER" id="PTHR34580:SF1">
    <property type="entry name" value="PROTEIN PAFC"/>
    <property type="match status" value="1"/>
</dbReference>